<feature type="binding site" evidence="5">
    <location>
        <position position="119"/>
    </location>
    <ligand>
        <name>substrate</name>
    </ligand>
</feature>
<dbReference type="PROSITE" id="PS00062">
    <property type="entry name" value="ALDOKETO_REDUCTASE_2"/>
    <property type="match status" value="1"/>
</dbReference>
<organism evidence="8 9">
    <name type="scientific">Bifidobacterium hapali</name>
    <dbReference type="NCBI Taxonomy" id="1630172"/>
    <lineage>
        <taxon>Bacteria</taxon>
        <taxon>Bacillati</taxon>
        <taxon>Actinomycetota</taxon>
        <taxon>Actinomycetes</taxon>
        <taxon>Bifidobacteriales</taxon>
        <taxon>Bifidobacteriaceae</taxon>
        <taxon>Bifidobacterium</taxon>
    </lineage>
</organism>
<dbReference type="Proteomes" id="UP000216074">
    <property type="component" value="Unassembled WGS sequence"/>
</dbReference>
<evidence type="ECO:0000256" key="2">
    <source>
        <dbReference type="ARBA" id="ARBA00022857"/>
    </source>
</evidence>
<evidence type="ECO:0000256" key="1">
    <source>
        <dbReference type="ARBA" id="ARBA00007905"/>
    </source>
</evidence>
<dbReference type="FunFam" id="3.20.20.100:FF:000015">
    <property type="entry name" value="Oxidoreductase, aldo/keto reductase family"/>
    <property type="match status" value="1"/>
</dbReference>
<dbReference type="PROSITE" id="PS00798">
    <property type="entry name" value="ALDOKETO_REDUCTASE_1"/>
    <property type="match status" value="1"/>
</dbReference>
<evidence type="ECO:0000259" key="7">
    <source>
        <dbReference type="Pfam" id="PF00248"/>
    </source>
</evidence>
<evidence type="ECO:0000256" key="5">
    <source>
        <dbReference type="PIRSR" id="PIRSR000097-2"/>
    </source>
</evidence>
<name>A0A261G403_9BIFI</name>
<dbReference type="Gene3D" id="3.20.20.100">
    <property type="entry name" value="NADP-dependent oxidoreductase domain"/>
    <property type="match status" value="1"/>
</dbReference>
<proteinExistence type="inferred from homology"/>
<dbReference type="EMBL" id="MWWY01000008">
    <property type="protein sequence ID" value="OZG66147.1"/>
    <property type="molecule type" value="Genomic_DNA"/>
</dbReference>
<dbReference type="AlphaFoldDB" id="A0A261G403"/>
<dbReference type="InterPro" id="IPR018170">
    <property type="entry name" value="Aldo/ket_reductase_CS"/>
</dbReference>
<dbReference type="GO" id="GO:0016616">
    <property type="term" value="F:oxidoreductase activity, acting on the CH-OH group of donors, NAD or NADP as acceptor"/>
    <property type="evidence" value="ECO:0007669"/>
    <property type="project" value="UniProtKB-ARBA"/>
</dbReference>
<evidence type="ECO:0000256" key="6">
    <source>
        <dbReference type="PIRSR" id="PIRSR000097-3"/>
    </source>
</evidence>
<protein>
    <submittedName>
        <fullName evidence="8">Glyoxal reductase</fullName>
    </submittedName>
</protein>
<evidence type="ECO:0000313" key="8">
    <source>
        <dbReference type="EMBL" id="OZG66147.1"/>
    </source>
</evidence>
<gene>
    <name evidence="8" type="ORF">BHAP_0467</name>
</gene>
<evidence type="ECO:0000313" key="9">
    <source>
        <dbReference type="Proteomes" id="UP000216074"/>
    </source>
</evidence>
<sequence>MADTNTTQPKPQQPTITLNNDTVIPQIGLGVFRTPDGDTTVNAVRAALETGYRHIDTARIYGNEASVGEGIRQSGVPREDVFVTTKLWNDDIRAHRAKAAFNESLDRLGLDYVNLYLIHWPADGWQQAWDDLQEIAATGRAKAIGVSNFHQHHLNELLKNSDVVPAVDQIESSPQFTNQELVDFVHGHGIAIEAWSPLGGTGGNLLTDPLLAQIGAKYGKSAAQVVIRWHLQRGIVVLPKSTHAERIRENFDVFDFALTDADMAAINTLSTGHRNGADPDNFGF</sequence>
<keyword evidence="2" id="KW-0521">NADP</keyword>
<dbReference type="Pfam" id="PF00248">
    <property type="entry name" value="Aldo_ket_red"/>
    <property type="match status" value="1"/>
</dbReference>
<keyword evidence="3" id="KW-0560">Oxidoreductase</keyword>
<dbReference type="RefSeq" id="WP_094729201.1">
    <property type="nucleotide sequence ID" value="NZ_MWWY01000008.1"/>
</dbReference>
<evidence type="ECO:0000256" key="3">
    <source>
        <dbReference type="ARBA" id="ARBA00023002"/>
    </source>
</evidence>
<dbReference type="PROSITE" id="PS00063">
    <property type="entry name" value="ALDOKETO_REDUCTASE_3"/>
    <property type="match status" value="1"/>
</dbReference>
<feature type="site" description="Lowers pKa of active site Tyr" evidence="6">
    <location>
        <position position="86"/>
    </location>
</feature>
<reference evidence="8 9" key="1">
    <citation type="journal article" date="2017" name="BMC Genomics">
        <title>Comparative genomic and phylogenomic analyses of the Bifidobacteriaceae family.</title>
        <authorList>
            <person name="Lugli G.A."/>
            <person name="Milani C."/>
            <person name="Turroni F."/>
            <person name="Duranti S."/>
            <person name="Mancabelli L."/>
            <person name="Mangifesta M."/>
            <person name="Ferrario C."/>
            <person name="Modesto M."/>
            <person name="Mattarelli P."/>
            <person name="Jiri K."/>
            <person name="van Sinderen D."/>
            <person name="Ventura M."/>
        </authorList>
    </citation>
    <scope>NUCLEOTIDE SEQUENCE [LARGE SCALE GENOMIC DNA]</scope>
    <source>
        <strain evidence="8 9">DSM 100202</strain>
    </source>
</reference>
<dbReference type="PRINTS" id="PR00069">
    <property type="entry name" value="ALDKETRDTASE"/>
</dbReference>
<comment type="similarity">
    <text evidence="1">Belongs to the aldo/keto reductase family.</text>
</comment>
<dbReference type="SUPFAM" id="SSF51430">
    <property type="entry name" value="NAD(P)-linked oxidoreductase"/>
    <property type="match status" value="1"/>
</dbReference>
<dbReference type="PANTHER" id="PTHR43827:SF3">
    <property type="entry name" value="NADP-DEPENDENT OXIDOREDUCTASE DOMAIN-CONTAINING PROTEIN"/>
    <property type="match status" value="1"/>
</dbReference>
<dbReference type="PIRSF" id="PIRSF000097">
    <property type="entry name" value="AKR"/>
    <property type="match status" value="1"/>
</dbReference>
<feature type="active site" description="Proton donor" evidence="4">
    <location>
        <position position="61"/>
    </location>
</feature>
<comment type="caution">
    <text evidence="8">The sequence shown here is derived from an EMBL/GenBank/DDBJ whole genome shotgun (WGS) entry which is preliminary data.</text>
</comment>
<dbReference type="InterPro" id="IPR036812">
    <property type="entry name" value="NAD(P)_OxRdtase_dom_sf"/>
</dbReference>
<feature type="domain" description="NADP-dependent oxidoreductase" evidence="7">
    <location>
        <begin position="27"/>
        <end position="269"/>
    </location>
</feature>
<dbReference type="InterPro" id="IPR023210">
    <property type="entry name" value="NADP_OxRdtase_dom"/>
</dbReference>
<evidence type="ECO:0000256" key="4">
    <source>
        <dbReference type="PIRSR" id="PIRSR000097-1"/>
    </source>
</evidence>
<dbReference type="InterPro" id="IPR020471">
    <property type="entry name" value="AKR"/>
</dbReference>
<dbReference type="OrthoDB" id="9804790at2"/>
<dbReference type="PANTHER" id="PTHR43827">
    <property type="entry name" value="2,5-DIKETO-D-GLUCONIC ACID REDUCTASE"/>
    <property type="match status" value="1"/>
</dbReference>
<accession>A0A261G403</accession>
<keyword evidence="9" id="KW-1185">Reference proteome</keyword>